<proteinExistence type="predicted"/>
<dbReference type="AlphaFoldDB" id="A0A3B0KMG1"/>
<dbReference type="PANTHER" id="PTHR12301:SF8">
    <property type="entry name" value="STERILE ALPHA MOTIF DOMAIN-CONTAINING PROTEIN 5"/>
    <property type="match status" value="1"/>
</dbReference>
<feature type="compositionally biased region" description="Basic and acidic residues" evidence="1">
    <location>
        <begin position="97"/>
        <end position="106"/>
    </location>
</feature>
<dbReference type="InterPro" id="IPR051725">
    <property type="entry name" value="SAM-SH3_domain_protein"/>
</dbReference>
<dbReference type="InterPro" id="IPR013761">
    <property type="entry name" value="SAM/pointed_sf"/>
</dbReference>
<dbReference type="Pfam" id="PF00536">
    <property type="entry name" value="SAM_1"/>
    <property type="match status" value="1"/>
</dbReference>
<keyword evidence="4" id="KW-1185">Reference proteome</keyword>
<feature type="region of interest" description="Disordered" evidence="1">
    <location>
        <begin position="70"/>
        <end position="106"/>
    </location>
</feature>
<accession>A0A3B0KMG1</accession>
<dbReference type="EMBL" id="OUUW01000013">
    <property type="protein sequence ID" value="SPP87769.1"/>
    <property type="molecule type" value="Genomic_DNA"/>
</dbReference>
<dbReference type="OrthoDB" id="7862313at2759"/>
<dbReference type="SUPFAM" id="SSF47769">
    <property type="entry name" value="SAM/Pointed domain"/>
    <property type="match status" value="1"/>
</dbReference>
<evidence type="ECO:0000256" key="1">
    <source>
        <dbReference type="SAM" id="MobiDB-lite"/>
    </source>
</evidence>
<dbReference type="PROSITE" id="PS50105">
    <property type="entry name" value="SAM_DOMAIN"/>
    <property type="match status" value="1"/>
</dbReference>
<name>A0A3B0KMG1_DROGU</name>
<evidence type="ECO:0000313" key="3">
    <source>
        <dbReference type="EMBL" id="SPP87769.1"/>
    </source>
</evidence>
<dbReference type="OMA" id="NNVADEC"/>
<reference evidence="4" key="1">
    <citation type="submission" date="2018-01" db="EMBL/GenBank/DDBJ databases">
        <authorList>
            <person name="Alioto T."/>
            <person name="Alioto T."/>
        </authorList>
    </citation>
    <scope>NUCLEOTIDE SEQUENCE [LARGE SCALE GENOMIC DNA]</scope>
</reference>
<dbReference type="STRING" id="7266.A0A3B0KMG1"/>
<dbReference type="InterPro" id="IPR001660">
    <property type="entry name" value="SAM"/>
</dbReference>
<protein>
    <submittedName>
        <fullName evidence="3">Blast:Sterile alpha motif domain-containing protein 5</fullName>
    </submittedName>
</protein>
<feature type="domain" description="SAM" evidence="2">
    <location>
        <begin position="1"/>
        <end position="65"/>
    </location>
</feature>
<evidence type="ECO:0000259" key="2">
    <source>
        <dbReference type="PROSITE" id="PS50105"/>
    </source>
</evidence>
<organism evidence="3 4">
    <name type="scientific">Drosophila guanche</name>
    <name type="common">Fruit fly</name>
    <dbReference type="NCBI Taxonomy" id="7266"/>
    <lineage>
        <taxon>Eukaryota</taxon>
        <taxon>Metazoa</taxon>
        <taxon>Ecdysozoa</taxon>
        <taxon>Arthropoda</taxon>
        <taxon>Hexapoda</taxon>
        <taxon>Insecta</taxon>
        <taxon>Pterygota</taxon>
        <taxon>Neoptera</taxon>
        <taxon>Endopterygota</taxon>
        <taxon>Diptera</taxon>
        <taxon>Brachycera</taxon>
        <taxon>Muscomorpha</taxon>
        <taxon>Ephydroidea</taxon>
        <taxon>Drosophilidae</taxon>
        <taxon>Drosophila</taxon>
        <taxon>Sophophora</taxon>
    </lineage>
</organism>
<dbReference type="Proteomes" id="UP000268350">
    <property type="component" value="Unassembled WGS sequence"/>
</dbReference>
<evidence type="ECO:0000313" key="4">
    <source>
        <dbReference type="Proteomes" id="UP000268350"/>
    </source>
</evidence>
<dbReference type="PANTHER" id="PTHR12301">
    <property type="entry name" value="SAM-DOMAIN, SH3 AND NUCLEAR LOCALIZATION SIGNALS PROTEIN RELATED"/>
    <property type="match status" value="1"/>
</dbReference>
<sequence>MCPHAVRKWLVLLTLEIYVDKFMRKGYDTIAKCQRIGARDLKKLGIYHRCHRKLLLDGVQLMNNAPERFKCSQPHHSRMLDKQETNQCGSSSSEDSSDSKGEEEVD</sequence>
<gene>
    <name evidence="3" type="ORF">DGUA_6G015525</name>
</gene>
<dbReference type="Gene3D" id="1.10.150.50">
    <property type="entry name" value="Transcription Factor, Ets-1"/>
    <property type="match status" value="1"/>
</dbReference>